<dbReference type="InterPro" id="IPR003918">
    <property type="entry name" value="NADH_UbQ_OxRdtase"/>
</dbReference>
<dbReference type="PRINTS" id="PR01437">
    <property type="entry name" value="NUOXDRDTASE4"/>
</dbReference>
<dbReference type="RefSeq" id="WP_007570547.1">
    <property type="nucleotide sequence ID" value="NZ_AGUD01000017.1"/>
</dbReference>
<comment type="subcellular location">
    <subcellularLocation>
        <location evidence="1">Endomembrane system</location>
        <topology evidence="1">Multi-pass membrane protein</topology>
    </subcellularLocation>
    <subcellularLocation>
        <location evidence="6">Membrane</location>
        <topology evidence="6">Multi-pass membrane protein</topology>
    </subcellularLocation>
</comment>
<keyword evidence="4 8" id="KW-1133">Transmembrane helix</keyword>
<feature type="transmembrane region" description="Helical" evidence="8">
    <location>
        <begin position="370"/>
        <end position="391"/>
    </location>
</feature>
<feature type="transmembrane region" description="Helical" evidence="8">
    <location>
        <begin position="111"/>
        <end position="129"/>
    </location>
</feature>
<feature type="region of interest" description="Disordered" evidence="7">
    <location>
        <begin position="511"/>
        <end position="572"/>
    </location>
</feature>
<feature type="transmembrane region" description="Helical" evidence="8">
    <location>
        <begin position="456"/>
        <end position="473"/>
    </location>
</feature>
<dbReference type="GO" id="GO:0016020">
    <property type="term" value="C:membrane"/>
    <property type="evidence" value="ECO:0007669"/>
    <property type="project" value="UniProtKB-SubCell"/>
</dbReference>
<keyword evidence="10" id="KW-0560">Oxidoreductase</keyword>
<accession>H0E151</accession>
<feature type="compositionally biased region" description="Low complexity" evidence="7">
    <location>
        <begin position="511"/>
        <end position="524"/>
    </location>
</feature>
<evidence type="ECO:0000313" key="10">
    <source>
        <dbReference type="EMBL" id="EHN12626.1"/>
    </source>
</evidence>
<dbReference type="OrthoDB" id="9768329at2"/>
<dbReference type="PANTHER" id="PTHR43507">
    <property type="entry name" value="NADH-UBIQUINONE OXIDOREDUCTASE CHAIN 4"/>
    <property type="match status" value="1"/>
</dbReference>
<sequence length="572" mass="59858">MPHLSIILWLPLAFALAGFFMPGKSVRWLSLGGSLLTLALVVAYLFDFESAKSGLQHPTDETWISALGVHYQLGIDGLNVWLLLLAAVGFTFSIAWSAPKDDAASLERPQQYYFHLGLAQTAVIGALIAQDLILFVAFFDLMLIPFFFLTAQWGEGADRTKAVTKMVIYTLVGSLLMLVGAIALGVLATPDGQQVSFSFADLAQRAVPEGSQGWIFACFAAAFLVKMPAFPIHGWLRDGYKAMPLPVLAVFSGVLSKVAIYGFLRVALPLLPQGAADLRWVVLIIAVLSILYASSIALTTTDARLVLAFSSVAQLGFITLGVFSFRTDGASGALLQSVNHGLVVLPAFLAVGVLSARAGGSEDIRDMGGVAFRAPIFAVLFVIVTYAVLAMPGSANFVGEFLILRGTWEGASIALAVVASLGVALAAVYALRLFIRTTHNRVGPRVTSRELRPAELVLLAVPVALILALAVYPQKTIHAGERAATRSVLGAAVAADPEGARKMLADDARTGGEAAVELAGEAAGRPSGSAAEEPATPGQQSGAPQGDVPIDPTTGQPVPGGSSTPATPGAGR</sequence>
<feature type="transmembrane region" description="Helical" evidence="8">
    <location>
        <begin position="166"/>
        <end position="188"/>
    </location>
</feature>
<dbReference type="InterPro" id="IPR001750">
    <property type="entry name" value="ND/Mrp_TM"/>
</dbReference>
<dbReference type="PANTHER" id="PTHR43507:SF1">
    <property type="entry name" value="NADH-UBIQUINONE OXIDOREDUCTASE CHAIN 4"/>
    <property type="match status" value="1"/>
</dbReference>
<feature type="transmembrane region" description="Helical" evidence="8">
    <location>
        <begin position="280"/>
        <end position="298"/>
    </location>
</feature>
<dbReference type="GO" id="GO:0003954">
    <property type="term" value="F:NADH dehydrogenase activity"/>
    <property type="evidence" value="ECO:0007669"/>
    <property type="project" value="TreeGrafter"/>
</dbReference>
<feature type="domain" description="NADH:quinone oxidoreductase/Mrp antiporter transmembrane" evidence="9">
    <location>
        <begin position="129"/>
        <end position="423"/>
    </location>
</feature>
<dbReference type="GO" id="GO:0048039">
    <property type="term" value="F:ubiquinone binding"/>
    <property type="evidence" value="ECO:0007669"/>
    <property type="project" value="TreeGrafter"/>
</dbReference>
<evidence type="ECO:0000259" key="9">
    <source>
        <dbReference type="Pfam" id="PF00361"/>
    </source>
</evidence>
<evidence type="ECO:0000256" key="1">
    <source>
        <dbReference type="ARBA" id="ARBA00004127"/>
    </source>
</evidence>
<dbReference type="EC" id="1.6.5.3" evidence="10"/>
<reference evidence="10 11" key="1">
    <citation type="journal article" date="2013" name="Biodegradation">
        <title>Quantitative proteomic analysis of ibuprofen-degrading Patulibacter sp. strain I11.</title>
        <authorList>
            <person name="Almeida B."/>
            <person name="Kjeldal H."/>
            <person name="Lolas I."/>
            <person name="Knudsen A.D."/>
            <person name="Carvalho G."/>
            <person name="Nielsen K.L."/>
            <person name="Barreto Crespo M.T."/>
            <person name="Stensballe A."/>
            <person name="Nielsen J.L."/>
        </authorList>
    </citation>
    <scope>NUCLEOTIDE SEQUENCE [LARGE SCALE GENOMIC DNA]</scope>
    <source>
        <strain evidence="10 11">I11</strain>
    </source>
</reference>
<comment type="caution">
    <text evidence="10">The sequence shown here is derived from an EMBL/GenBank/DDBJ whole genome shotgun (WGS) entry which is preliminary data.</text>
</comment>
<dbReference type="PATRIC" id="fig|1097667.3.peg.509"/>
<feature type="compositionally biased region" description="Polar residues" evidence="7">
    <location>
        <begin position="553"/>
        <end position="566"/>
    </location>
</feature>
<proteinExistence type="inferred from homology"/>
<feature type="transmembrane region" description="Helical" evidence="8">
    <location>
        <begin position="337"/>
        <end position="358"/>
    </location>
</feature>
<dbReference type="EMBL" id="AGUD01000017">
    <property type="protein sequence ID" value="EHN12626.1"/>
    <property type="molecule type" value="Genomic_DNA"/>
</dbReference>
<dbReference type="GO" id="GO:0012505">
    <property type="term" value="C:endomembrane system"/>
    <property type="evidence" value="ECO:0007669"/>
    <property type="project" value="UniProtKB-SubCell"/>
</dbReference>
<protein>
    <submittedName>
        <fullName evidence="10">NADH-ubiquinone oxidoreductase chain M</fullName>
        <ecNumber evidence="10">1.6.5.3</ecNumber>
    </submittedName>
</protein>
<feature type="transmembrane region" description="Helical" evidence="8">
    <location>
        <begin position="28"/>
        <end position="46"/>
    </location>
</feature>
<evidence type="ECO:0000256" key="3">
    <source>
        <dbReference type="ARBA" id="ARBA00022692"/>
    </source>
</evidence>
<gene>
    <name evidence="10" type="ORF">PAI11_05100</name>
</gene>
<dbReference type="GO" id="GO:0015990">
    <property type="term" value="P:electron transport coupled proton transport"/>
    <property type="evidence" value="ECO:0007669"/>
    <property type="project" value="TreeGrafter"/>
</dbReference>
<keyword evidence="3 6" id="KW-0812">Transmembrane</keyword>
<feature type="transmembrane region" description="Helical" evidence="8">
    <location>
        <begin position="135"/>
        <end position="154"/>
    </location>
</feature>
<feature type="transmembrane region" description="Helical" evidence="8">
    <location>
        <begin position="411"/>
        <end position="435"/>
    </location>
</feature>
<dbReference type="Pfam" id="PF00361">
    <property type="entry name" value="Proton_antipo_M"/>
    <property type="match status" value="1"/>
</dbReference>
<feature type="transmembrane region" description="Helical" evidence="8">
    <location>
        <begin position="214"/>
        <end position="236"/>
    </location>
</feature>
<comment type="similarity">
    <text evidence="2">Belongs to the complex I subunit 4 family.</text>
</comment>
<feature type="transmembrane region" description="Helical" evidence="8">
    <location>
        <begin position="248"/>
        <end position="268"/>
    </location>
</feature>
<keyword evidence="5 8" id="KW-0472">Membrane</keyword>
<evidence type="ECO:0000256" key="6">
    <source>
        <dbReference type="RuleBase" id="RU000320"/>
    </source>
</evidence>
<keyword evidence="11" id="KW-1185">Reference proteome</keyword>
<feature type="transmembrane region" description="Helical" evidence="8">
    <location>
        <begin position="80"/>
        <end position="99"/>
    </location>
</feature>
<dbReference type="GO" id="GO:0008137">
    <property type="term" value="F:NADH dehydrogenase (ubiquinone) activity"/>
    <property type="evidence" value="ECO:0007669"/>
    <property type="project" value="InterPro"/>
</dbReference>
<dbReference type="GO" id="GO:0042773">
    <property type="term" value="P:ATP synthesis coupled electron transport"/>
    <property type="evidence" value="ECO:0007669"/>
    <property type="project" value="InterPro"/>
</dbReference>
<evidence type="ECO:0000256" key="8">
    <source>
        <dbReference type="SAM" id="Phobius"/>
    </source>
</evidence>
<keyword evidence="10" id="KW-0830">Ubiquinone</keyword>
<dbReference type="NCBIfam" id="TIGR01972">
    <property type="entry name" value="NDH_I_M"/>
    <property type="match status" value="1"/>
</dbReference>
<evidence type="ECO:0000256" key="5">
    <source>
        <dbReference type="ARBA" id="ARBA00023136"/>
    </source>
</evidence>
<evidence type="ECO:0000256" key="2">
    <source>
        <dbReference type="ARBA" id="ARBA00009025"/>
    </source>
</evidence>
<evidence type="ECO:0000256" key="7">
    <source>
        <dbReference type="SAM" id="MobiDB-lite"/>
    </source>
</evidence>
<organism evidence="10 11">
    <name type="scientific">Patulibacter medicamentivorans</name>
    <dbReference type="NCBI Taxonomy" id="1097667"/>
    <lineage>
        <taxon>Bacteria</taxon>
        <taxon>Bacillati</taxon>
        <taxon>Actinomycetota</taxon>
        <taxon>Thermoleophilia</taxon>
        <taxon>Solirubrobacterales</taxon>
        <taxon>Patulibacteraceae</taxon>
        <taxon>Patulibacter</taxon>
    </lineage>
</organism>
<evidence type="ECO:0000313" key="11">
    <source>
        <dbReference type="Proteomes" id="UP000005143"/>
    </source>
</evidence>
<dbReference type="Proteomes" id="UP000005143">
    <property type="component" value="Unassembled WGS sequence"/>
</dbReference>
<feature type="transmembrane region" description="Helical" evidence="8">
    <location>
        <begin position="6"/>
        <end position="21"/>
    </location>
</feature>
<dbReference type="AlphaFoldDB" id="H0E151"/>
<name>H0E151_9ACTN</name>
<dbReference type="InterPro" id="IPR010227">
    <property type="entry name" value="NADH_Q_OxRdtase_chainM/4"/>
</dbReference>
<evidence type="ECO:0000256" key="4">
    <source>
        <dbReference type="ARBA" id="ARBA00022989"/>
    </source>
</evidence>
<feature type="transmembrane region" description="Helical" evidence="8">
    <location>
        <begin position="305"/>
        <end position="325"/>
    </location>
</feature>